<name>A0A1I2QBW5_9BACL</name>
<keyword evidence="2" id="KW-1185">Reference proteome</keyword>
<dbReference type="STRING" id="269670.SAMN02982927_01063"/>
<dbReference type="OrthoDB" id="2352933at2"/>
<dbReference type="SUPFAM" id="SSF50814">
    <property type="entry name" value="Lipocalins"/>
    <property type="match status" value="1"/>
</dbReference>
<protein>
    <submittedName>
        <fullName evidence="1">Uncharacterized beta-barrel protein YwiB, DUF1934 family</fullName>
    </submittedName>
</protein>
<dbReference type="EMBL" id="FOOY01000006">
    <property type="protein sequence ID" value="SFG23276.1"/>
    <property type="molecule type" value="Genomic_DNA"/>
</dbReference>
<dbReference type="Proteomes" id="UP000198752">
    <property type="component" value="Unassembled WGS sequence"/>
</dbReference>
<gene>
    <name evidence="1" type="ORF">SAMN02982927_01063</name>
</gene>
<reference evidence="2" key="1">
    <citation type="submission" date="2016-10" db="EMBL/GenBank/DDBJ databases">
        <authorList>
            <person name="Varghese N."/>
            <person name="Submissions S."/>
        </authorList>
    </citation>
    <scope>NUCLEOTIDE SEQUENCE [LARGE SCALE GENOMIC DNA]</scope>
    <source>
        <strain evidence="2">ATCC 700379</strain>
    </source>
</reference>
<dbReference type="Gene3D" id="2.40.128.20">
    <property type="match status" value="1"/>
</dbReference>
<dbReference type="AlphaFoldDB" id="A0A1I2QBW5"/>
<evidence type="ECO:0000313" key="1">
    <source>
        <dbReference type="EMBL" id="SFG23276.1"/>
    </source>
</evidence>
<sequence length="142" mass="15410">MKTRDAEIVFISRICDPGQSRQQQKTTAVLQGRVGRSGSSLYLVFSAEIADVGPADYTIRVSGKEALIIRKGASPMRQPLMIGQTMTGTYGTQIGHMETKATTEIIDSDTSDDSGVVRLVYDLSVAGQSVGKVMLDYRYKIG</sequence>
<dbReference type="Pfam" id="PF09148">
    <property type="entry name" value="DUF1934"/>
    <property type="match status" value="1"/>
</dbReference>
<dbReference type="RefSeq" id="WP_093670809.1">
    <property type="nucleotide sequence ID" value="NZ_FOOY01000006.1"/>
</dbReference>
<dbReference type="InterPro" id="IPR012674">
    <property type="entry name" value="Calycin"/>
</dbReference>
<evidence type="ECO:0000313" key="2">
    <source>
        <dbReference type="Proteomes" id="UP000198752"/>
    </source>
</evidence>
<dbReference type="InterPro" id="IPR015231">
    <property type="entry name" value="DUF1934"/>
</dbReference>
<proteinExistence type="predicted"/>
<organism evidence="1 2">
    <name type="scientific">Sporolactobacillus nakayamae</name>
    <dbReference type="NCBI Taxonomy" id="269670"/>
    <lineage>
        <taxon>Bacteria</taxon>
        <taxon>Bacillati</taxon>
        <taxon>Bacillota</taxon>
        <taxon>Bacilli</taxon>
        <taxon>Bacillales</taxon>
        <taxon>Sporolactobacillaceae</taxon>
        <taxon>Sporolactobacillus</taxon>
    </lineage>
</organism>
<accession>A0A1I2QBW5</accession>